<keyword evidence="3" id="KW-0732">Signal</keyword>
<evidence type="ECO:0000259" key="4">
    <source>
        <dbReference type="Pfam" id="PF18915"/>
    </source>
</evidence>
<dbReference type="EMBL" id="PFDX01000014">
    <property type="protein sequence ID" value="PJE57548.1"/>
    <property type="molecule type" value="Genomic_DNA"/>
</dbReference>
<feature type="chain" id="PRO_5014676520" description="DUF5667 domain-containing protein" evidence="3">
    <location>
        <begin position="23"/>
        <end position="142"/>
    </location>
</feature>
<keyword evidence="2" id="KW-0812">Transmembrane</keyword>
<protein>
    <recommendedName>
        <fullName evidence="4">DUF5667 domain-containing protein</fullName>
    </recommendedName>
</protein>
<sequence>MKKIIIAVIIAGCFFSTNFAWAKFPDDLPGPHLMPDDKFYFLKLAYEKVVLFLTFNLAKKAERYKTFAEKRLYEGQQMIKEGKQELVDKQQELYKYYLNKAQEALEKAIQKAMAKKKEELVKQLQLQAEDIKNKLKESFKIW</sequence>
<keyword evidence="2" id="KW-0472">Membrane</keyword>
<accession>A0A2M8KCA3</accession>
<feature type="signal peptide" evidence="3">
    <location>
        <begin position="1"/>
        <end position="22"/>
    </location>
</feature>
<keyword evidence="1" id="KW-0175">Coiled coil</keyword>
<evidence type="ECO:0000313" key="5">
    <source>
        <dbReference type="EMBL" id="PJE57548.1"/>
    </source>
</evidence>
<dbReference type="InterPro" id="IPR043725">
    <property type="entry name" value="DUF5667"/>
</dbReference>
<gene>
    <name evidence="5" type="ORF">COU82_01410</name>
</gene>
<evidence type="ECO:0000313" key="6">
    <source>
        <dbReference type="Proteomes" id="UP000231648"/>
    </source>
</evidence>
<feature type="transmembrane region" description="Helical" evidence="2">
    <location>
        <begin position="38"/>
        <end position="58"/>
    </location>
</feature>
<dbReference type="AlphaFoldDB" id="A0A2M8KCA3"/>
<comment type="caution">
    <text evidence="5">The sequence shown here is derived from an EMBL/GenBank/DDBJ whole genome shotgun (WGS) entry which is preliminary data.</text>
</comment>
<feature type="domain" description="DUF5667" evidence="4">
    <location>
        <begin position="33"/>
        <end position="121"/>
    </location>
</feature>
<dbReference type="Pfam" id="PF18915">
    <property type="entry name" value="DUF5667"/>
    <property type="match status" value="1"/>
</dbReference>
<organism evidence="5 6">
    <name type="scientific">Candidatus Portnoybacteria bacterium CG10_big_fil_rev_8_21_14_0_10_38_18</name>
    <dbReference type="NCBI Taxonomy" id="1974813"/>
    <lineage>
        <taxon>Bacteria</taxon>
        <taxon>Candidatus Portnoyibacteriota</taxon>
    </lineage>
</organism>
<keyword evidence="2" id="KW-1133">Transmembrane helix</keyword>
<reference evidence="6" key="1">
    <citation type="submission" date="2017-09" db="EMBL/GenBank/DDBJ databases">
        <title>Depth-based differentiation of microbial function through sediment-hosted aquifers and enrichment of novel symbionts in the deep terrestrial subsurface.</title>
        <authorList>
            <person name="Probst A.J."/>
            <person name="Ladd B."/>
            <person name="Jarett J.K."/>
            <person name="Geller-Mcgrath D.E."/>
            <person name="Sieber C.M.K."/>
            <person name="Emerson J.B."/>
            <person name="Anantharaman K."/>
            <person name="Thomas B.C."/>
            <person name="Malmstrom R."/>
            <person name="Stieglmeier M."/>
            <person name="Klingl A."/>
            <person name="Woyke T."/>
            <person name="Ryan C.M."/>
            <person name="Banfield J.F."/>
        </authorList>
    </citation>
    <scope>NUCLEOTIDE SEQUENCE [LARGE SCALE GENOMIC DNA]</scope>
</reference>
<evidence type="ECO:0000256" key="3">
    <source>
        <dbReference type="SAM" id="SignalP"/>
    </source>
</evidence>
<dbReference type="Proteomes" id="UP000231648">
    <property type="component" value="Unassembled WGS sequence"/>
</dbReference>
<name>A0A2M8KCA3_9BACT</name>
<feature type="coiled-coil region" evidence="1">
    <location>
        <begin position="98"/>
        <end position="141"/>
    </location>
</feature>
<evidence type="ECO:0000256" key="2">
    <source>
        <dbReference type="SAM" id="Phobius"/>
    </source>
</evidence>
<proteinExistence type="predicted"/>
<evidence type="ECO:0000256" key="1">
    <source>
        <dbReference type="SAM" id="Coils"/>
    </source>
</evidence>